<evidence type="ECO:0000313" key="3">
    <source>
        <dbReference type="Proteomes" id="UP001362999"/>
    </source>
</evidence>
<evidence type="ECO:0000256" key="1">
    <source>
        <dbReference type="SAM" id="Phobius"/>
    </source>
</evidence>
<dbReference type="AlphaFoldDB" id="A0AAV9ZV64"/>
<dbReference type="EMBL" id="JAWWNJ010000106">
    <property type="protein sequence ID" value="KAK6992884.1"/>
    <property type="molecule type" value="Genomic_DNA"/>
</dbReference>
<accession>A0AAV9ZV64</accession>
<evidence type="ECO:0000313" key="2">
    <source>
        <dbReference type="EMBL" id="KAK6992884.1"/>
    </source>
</evidence>
<feature type="transmembrane region" description="Helical" evidence="1">
    <location>
        <begin position="20"/>
        <end position="38"/>
    </location>
</feature>
<organism evidence="2 3">
    <name type="scientific">Favolaschia claudopus</name>
    <dbReference type="NCBI Taxonomy" id="2862362"/>
    <lineage>
        <taxon>Eukaryota</taxon>
        <taxon>Fungi</taxon>
        <taxon>Dikarya</taxon>
        <taxon>Basidiomycota</taxon>
        <taxon>Agaricomycotina</taxon>
        <taxon>Agaricomycetes</taxon>
        <taxon>Agaricomycetidae</taxon>
        <taxon>Agaricales</taxon>
        <taxon>Marasmiineae</taxon>
        <taxon>Mycenaceae</taxon>
        <taxon>Favolaschia</taxon>
    </lineage>
</organism>
<protein>
    <submittedName>
        <fullName evidence="2">Uncharacterized protein</fullName>
    </submittedName>
</protein>
<gene>
    <name evidence="2" type="ORF">R3P38DRAFT_3224836</name>
</gene>
<keyword evidence="1" id="KW-0472">Membrane</keyword>
<name>A0AAV9ZV64_9AGAR</name>
<comment type="caution">
    <text evidence="2">The sequence shown here is derived from an EMBL/GenBank/DDBJ whole genome shotgun (WGS) entry which is preliminary data.</text>
</comment>
<reference evidence="2 3" key="1">
    <citation type="journal article" date="2024" name="J Genomics">
        <title>Draft genome sequencing and assembly of Favolaschia claudopus CIRM-BRFM 2984 isolated from oak limbs.</title>
        <authorList>
            <person name="Navarro D."/>
            <person name="Drula E."/>
            <person name="Chaduli D."/>
            <person name="Cazenave R."/>
            <person name="Ahrendt S."/>
            <person name="Wang J."/>
            <person name="Lipzen A."/>
            <person name="Daum C."/>
            <person name="Barry K."/>
            <person name="Grigoriev I.V."/>
            <person name="Favel A."/>
            <person name="Rosso M.N."/>
            <person name="Martin F."/>
        </authorList>
    </citation>
    <scope>NUCLEOTIDE SEQUENCE [LARGE SCALE GENOMIC DNA]</scope>
    <source>
        <strain evidence="2 3">CIRM-BRFM 2984</strain>
    </source>
</reference>
<keyword evidence="1" id="KW-0812">Transmembrane</keyword>
<keyword evidence="1" id="KW-1133">Transmembrane helix</keyword>
<keyword evidence="3" id="KW-1185">Reference proteome</keyword>
<sequence length="142" mass="16304">MSHQWSRLSCVTVQRLSQSVTILTLNSVCVLCFLKAGLPINPRMTRTWARRTELFVGRSLGSVEFSVYSHEPPLVGLPSAAWIFVVERARDPARFWWRRELIIGIFLDMTWRAVDTNGGGHLQRRLFDLRNAARPSRAFVGY</sequence>
<proteinExistence type="predicted"/>
<dbReference type="Proteomes" id="UP001362999">
    <property type="component" value="Unassembled WGS sequence"/>
</dbReference>